<feature type="transmembrane region" description="Helical" evidence="6">
    <location>
        <begin position="110"/>
        <end position="129"/>
    </location>
</feature>
<comment type="caution">
    <text evidence="8">The sequence shown here is derived from an EMBL/GenBank/DDBJ whole genome shotgun (WGS) entry which is preliminary data.</text>
</comment>
<comment type="subcellular location">
    <subcellularLocation>
        <location evidence="1">Membrane</location>
        <topology evidence="1">Multi-pass membrane protein</topology>
    </subcellularLocation>
</comment>
<dbReference type="RefSeq" id="WP_320289844.1">
    <property type="nucleotide sequence ID" value="NZ_JAVIIW010000035.1"/>
</dbReference>
<proteinExistence type="inferred from homology"/>
<accession>A0ABU4Y424</accession>
<feature type="domain" description="GtrA/DPMS transmembrane" evidence="7">
    <location>
        <begin position="20"/>
        <end position="136"/>
    </location>
</feature>
<evidence type="ECO:0000313" key="8">
    <source>
        <dbReference type="EMBL" id="MDX8481692.1"/>
    </source>
</evidence>
<dbReference type="PANTHER" id="PTHR38459">
    <property type="entry name" value="PROPHAGE BACTOPRENOL-LINKED GLUCOSE TRANSLOCASE HOMOLOG"/>
    <property type="match status" value="1"/>
</dbReference>
<protein>
    <submittedName>
        <fullName evidence="8">GtrA family protein</fullName>
    </submittedName>
</protein>
<evidence type="ECO:0000313" key="9">
    <source>
        <dbReference type="Proteomes" id="UP001287059"/>
    </source>
</evidence>
<evidence type="ECO:0000256" key="3">
    <source>
        <dbReference type="ARBA" id="ARBA00022692"/>
    </source>
</evidence>
<keyword evidence="9" id="KW-1185">Reference proteome</keyword>
<dbReference type="Proteomes" id="UP001287059">
    <property type="component" value="Unassembled WGS sequence"/>
</dbReference>
<feature type="transmembrane region" description="Helical" evidence="6">
    <location>
        <begin position="86"/>
        <end position="104"/>
    </location>
</feature>
<evidence type="ECO:0000256" key="6">
    <source>
        <dbReference type="SAM" id="Phobius"/>
    </source>
</evidence>
<name>A0ABU4Y424_9HYPH</name>
<feature type="transmembrane region" description="Helical" evidence="6">
    <location>
        <begin position="21"/>
        <end position="42"/>
    </location>
</feature>
<dbReference type="InterPro" id="IPR051401">
    <property type="entry name" value="GtrA_CellWall_Glycosyl"/>
</dbReference>
<evidence type="ECO:0000256" key="4">
    <source>
        <dbReference type="ARBA" id="ARBA00022989"/>
    </source>
</evidence>
<keyword evidence="4 6" id="KW-1133">Transmembrane helix</keyword>
<reference evidence="8 9" key="1">
    <citation type="submission" date="2023-08" db="EMBL/GenBank/DDBJ databases">
        <title>Implementing the SeqCode for naming new Mesorhizobium species isolated from Vachellia karroo root nodules.</title>
        <authorList>
            <person name="Van Lill M."/>
        </authorList>
    </citation>
    <scope>NUCLEOTIDE SEQUENCE [LARGE SCALE GENOMIC DNA]</scope>
    <source>
        <strain evidence="8 9">VK24D</strain>
    </source>
</reference>
<comment type="similarity">
    <text evidence="2">Belongs to the GtrA family.</text>
</comment>
<evidence type="ECO:0000256" key="1">
    <source>
        <dbReference type="ARBA" id="ARBA00004141"/>
    </source>
</evidence>
<keyword evidence="3 6" id="KW-0812">Transmembrane</keyword>
<dbReference type="InterPro" id="IPR007267">
    <property type="entry name" value="GtrA_DPMS_TM"/>
</dbReference>
<evidence type="ECO:0000256" key="2">
    <source>
        <dbReference type="ARBA" id="ARBA00009399"/>
    </source>
</evidence>
<sequence>MPVSRVPEHRFGASLKLLARFGSVGIVATILYAALVAVFAGSERIGLAPVQASLAAYAAAAVFSYLAHKFFTFMSAGSHRTEAPRFLLLTAIGLAVAYAAPSLLTQTFGLPLFVPVLLTCLVIPALNFLMLDRWVFARRGGRDETSA</sequence>
<gene>
    <name evidence="8" type="ORF">RFN28_25000</name>
</gene>
<dbReference type="EMBL" id="JAVIIW010000035">
    <property type="protein sequence ID" value="MDX8481692.1"/>
    <property type="molecule type" value="Genomic_DNA"/>
</dbReference>
<feature type="transmembrane region" description="Helical" evidence="6">
    <location>
        <begin position="54"/>
        <end position="74"/>
    </location>
</feature>
<organism evidence="8 9">
    <name type="scientific">Mesorhizobium album</name>
    <dbReference type="NCBI Taxonomy" id="3072314"/>
    <lineage>
        <taxon>Bacteria</taxon>
        <taxon>Pseudomonadati</taxon>
        <taxon>Pseudomonadota</taxon>
        <taxon>Alphaproteobacteria</taxon>
        <taxon>Hyphomicrobiales</taxon>
        <taxon>Phyllobacteriaceae</taxon>
        <taxon>Mesorhizobium</taxon>
    </lineage>
</organism>
<dbReference type="PANTHER" id="PTHR38459:SF1">
    <property type="entry name" value="PROPHAGE BACTOPRENOL-LINKED GLUCOSE TRANSLOCASE HOMOLOG"/>
    <property type="match status" value="1"/>
</dbReference>
<evidence type="ECO:0000259" key="7">
    <source>
        <dbReference type="Pfam" id="PF04138"/>
    </source>
</evidence>
<keyword evidence="5 6" id="KW-0472">Membrane</keyword>
<evidence type="ECO:0000256" key="5">
    <source>
        <dbReference type="ARBA" id="ARBA00023136"/>
    </source>
</evidence>
<dbReference type="Pfam" id="PF04138">
    <property type="entry name" value="GtrA_DPMS_TM"/>
    <property type="match status" value="1"/>
</dbReference>